<gene>
    <name evidence="5" type="ORF">FN960_08760</name>
</gene>
<comment type="caution">
    <text evidence="5">The sequence shown here is derived from an EMBL/GenBank/DDBJ whole genome shotgun (WGS) entry which is preliminary data.</text>
</comment>
<evidence type="ECO:0000259" key="4">
    <source>
        <dbReference type="Pfam" id="PF06094"/>
    </source>
</evidence>
<dbReference type="SUPFAM" id="SSF110857">
    <property type="entry name" value="Gamma-glutamyl cyclotransferase-like"/>
    <property type="match status" value="1"/>
</dbReference>
<dbReference type="InterPro" id="IPR039126">
    <property type="entry name" value="GGACT"/>
</dbReference>
<dbReference type="GO" id="GO:0061929">
    <property type="term" value="F:gamma-glutamylaminecyclotransferase activity"/>
    <property type="evidence" value="ECO:0007669"/>
    <property type="project" value="InterPro"/>
</dbReference>
<evidence type="ECO:0000313" key="6">
    <source>
        <dbReference type="Proteomes" id="UP000318521"/>
    </source>
</evidence>
<protein>
    <recommendedName>
        <fullName evidence="3">Gamma-glutamylcyclotransferase family protein</fullName>
    </recommendedName>
</protein>
<keyword evidence="5" id="KW-0808">Transferase</keyword>
<dbReference type="InterPro" id="IPR009288">
    <property type="entry name" value="AIG2-like_dom"/>
</dbReference>
<dbReference type="GO" id="GO:0005829">
    <property type="term" value="C:cytosol"/>
    <property type="evidence" value="ECO:0007669"/>
    <property type="project" value="TreeGrafter"/>
</dbReference>
<organism evidence="5 6">
    <name type="scientific">Alkalicoccobacillus porphyridii</name>
    <dbReference type="NCBI Taxonomy" id="2597270"/>
    <lineage>
        <taxon>Bacteria</taxon>
        <taxon>Bacillati</taxon>
        <taxon>Bacillota</taxon>
        <taxon>Bacilli</taxon>
        <taxon>Bacillales</taxon>
        <taxon>Bacillaceae</taxon>
        <taxon>Alkalicoccobacillus</taxon>
    </lineage>
</organism>
<dbReference type="InterPro" id="IPR013024">
    <property type="entry name" value="GGCT-like"/>
</dbReference>
<reference evidence="5 6" key="1">
    <citation type="submission" date="2019-07" db="EMBL/GenBank/DDBJ databases">
        <authorList>
            <person name="Park Y.J."/>
            <person name="Jeong S.E."/>
            <person name="Jung H.S."/>
        </authorList>
    </citation>
    <scope>NUCLEOTIDE SEQUENCE [LARGE SCALE GENOMIC DNA]</scope>
    <source>
        <strain evidence="6">P16(2019)</strain>
    </source>
</reference>
<feature type="domain" description="Gamma-glutamylcyclotransferase AIG2-like" evidence="4">
    <location>
        <begin position="4"/>
        <end position="124"/>
    </location>
</feature>
<dbReference type="AlphaFoldDB" id="A0A554A086"/>
<feature type="active site" description="Proton acceptor" evidence="2">
    <location>
        <position position="75"/>
    </location>
</feature>
<dbReference type="OrthoDB" id="8538589at2"/>
<dbReference type="GO" id="GO:0016740">
    <property type="term" value="F:transferase activity"/>
    <property type="evidence" value="ECO:0007669"/>
    <property type="project" value="UniProtKB-KW"/>
</dbReference>
<evidence type="ECO:0000256" key="1">
    <source>
        <dbReference type="ARBA" id="ARBA00008861"/>
    </source>
</evidence>
<proteinExistence type="inferred from homology"/>
<dbReference type="Proteomes" id="UP000318521">
    <property type="component" value="Unassembled WGS sequence"/>
</dbReference>
<dbReference type="EMBL" id="VLXZ01000004">
    <property type="protein sequence ID" value="TSB47095.1"/>
    <property type="molecule type" value="Genomic_DNA"/>
</dbReference>
<dbReference type="CDD" id="cd06661">
    <property type="entry name" value="GGCT_like"/>
    <property type="match status" value="1"/>
</dbReference>
<name>A0A554A086_9BACI</name>
<dbReference type="InterPro" id="IPR036568">
    <property type="entry name" value="GGCT-like_sf"/>
</dbReference>
<comment type="similarity">
    <text evidence="1 3">Belongs to the gamma-glutamylcyclotransferase family.</text>
</comment>
<evidence type="ECO:0000256" key="3">
    <source>
        <dbReference type="RuleBase" id="RU367036"/>
    </source>
</evidence>
<dbReference type="PANTHER" id="PTHR12510:SF4">
    <property type="entry name" value="GAMMA-GLUTAMYLAMINECYCLOTRANSFERASE"/>
    <property type="match status" value="1"/>
</dbReference>
<dbReference type="RefSeq" id="WP_143848325.1">
    <property type="nucleotide sequence ID" value="NZ_VLXZ01000004.1"/>
</dbReference>
<dbReference type="PANTHER" id="PTHR12510">
    <property type="entry name" value="TROPONIN C-AKIN-1 PROTEIN"/>
    <property type="match status" value="1"/>
</dbReference>
<keyword evidence="6" id="KW-1185">Reference proteome</keyword>
<dbReference type="Gene3D" id="3.10.490.10">
    <property type="entry name" value="Gamma-glutamyl cyclotransferase-like"/>
    <property type="match status" value="1"/>
</dbReference>
<evidence type="ECO:0000313" key="5">
    <source>
        <dbReference type="EMBL" id="TSB47095.1"/>
    </source>
</evidence>
<accession>A0A554A086</accession>
<sequence>MPTVFVYGTLLKNESNSHLLAGSVLLDANCYIYGELYDTSLGYPTVCVEMETDQVVWGELYEVRDEVLHKIDALEGYIGDELANDYDRLVINVYRRQAVTKALVYVYPSIKTAHMSLITSGRWRNR</sequence>
<evidence type="ECO:0000256" key="2">
    <source>
        <dbReference type="PIRSR" id="PIRSR639126-1"/>
    </source>
</evidence>
<dbReference type="Pfam" id="PF06094">
    <property type="entry name" value="GGACT"/>
    <property type="match status" value="1"/>
</dbReference>